<dbReference type="InterPro" id="IPR036779">
    <property type="entry name" value="LysM_dom_sf"/>
</dbReference>
<keyword evidence="4" id="KW-1185">Reference proteome</keyword>
<name>Q1N3W5_9GAMM</name>
<feature type="domain" description="LysM" evidence="2">
    <location>
        <begin position="33"/>
        <end position="81"/>
    </location>
</feature>
<evidence type="ECO:0000313" key="3">
    <source>
        <dbReference type="EMBL" id="EAT13100.1"/>
    </source>
</evidence>
<dbReference type="OrthoDB" id="9765158at2"/>
<feature type="signal peptide" evidence="1">
    <location>
        <begin position="1"/>
        <end position="24"/>
    </location>
</feature>
<dbReference type="EMBL" id="AAQH01000003">
    <property type="protein sequence ID" value="EAT13100.1"/>
    <property type="molecule type" value="Genomic_DNA"/>
</dbReference>
<proteinExistence type="predicted"/>
<evidence type="ECO:0000259" key="2">
    <source>
        <dbReference type="PROSITE" id="PS51782"/>
    </source>
</evidence>
<dbReference type="RefSeq" id="WP_007018171.1">
    <property type="nucleotide sequence ID" value="NZ_CH724115.1"/>
</dbReference>
<dbReference type="HOGENOM" id="CLU_050533_1_1_6"/>
<evidence type="ECO:0000256" key="1">
    <source>
        <dbReference type="SAM" id="SignalP"/>
    </source>
</evidence>
<dbReference type="InterPro" id="IPR052196">
    <property type="entry name" value="Bact_Kbp"/>
</dbReference>
<dbReference type="Proteomes" id="UP000004263">
    <property type="component" value="Unassembled WGS sequence"/>
</dbReference>
<protein>
    <recommendedName>
        <fullName evidence="2">LysM domain-containing protein</fullName>
    </recommendedName>
</protein>
<dbReference type="InterPro" id="IPR018392">
    <property type="entry name" value="LysM"/>
</dbReference>
<dbReference type="PANTHER" id="PTHR34700:SF4">
    <property type="entry name" value="PHAGE-LIKE ELEMENT PBSX PROTEIN XKDP"/>
    <property type="match status" value="1"/>
</dbReference>
<keyword evidence="1" id="KW-0732">Signal</keyword>
<dbReference type="CDD" id="cd00118">
    <property type="entry name" value="LysM"/>
    <property type="match status" value="1"/>
</dbReference>
<feature type="chain" id="PRO_5004194819" description="LysM domain-containing protein" evidence="1">
    <location>
        <begin position="25"/>
        <end position="354"/>
    </location>
</feature>
<dbReference type="PANTHER" id="PTHR34700">
    <property type="entry name" value="POTASSIUM BINDING PROTEIN KBP"/>
    <property type="match status" value="1"/>
</dbReference>
<dbReference type="SUPFAM" id="SSF54106">
    <property type="entry name" value="LysM domain"/>
    <property type="match status" value="1"/>
</dbReference>
<dbReference type="Gene3D" id="3.10.350.10">
    <property type="entry name" value="LysM domain"/>
    <property type="match status" value="1"/>
</dbReference>
<organism evidence="3 4">
    <name type="scientific">Bermanella marisrubri</name>
    <dbReference type="NCBI Taxonomy" id="207949"/>
    <lineage>
        <taxon>Bacteria</taxon>
        <taxon>Pseudomonadati</taxon>
        <taxon>Pseudomonadota</taxon>
        <taxon>Gammaproteobacteria</taxon>
        <taxon>Oceanospirillales</taxon>
        <taxon>Oceanospirillaceae</taxon>
        <taxon>Bermanella</taxon>
    </lineage>
</organism>
<dbReference type="Pfam" id="PF01476">
    <property type="entry name" value="LysM"/>
    <property type="match status" value="1"/>
</dbReference>
<accession>Q1N3W5</accession>
<dbReference type="AlphaFoldDB" id="Q1N3W5"/>
<dbReference type="SMART" id="SM00257">
    <property type="entry name" value="LysM"/>
    <property type="match status" value="1"/>
</dbReference>
<gene>
    <name evidence="3" type="ORF">RED65_15427</name>
</gene>
<dbReference type="STRING" id="207949.RED65_15427"/>
<evidence type="ECO:0000313" key="4">
    <source>
        <dbReference type="Proteomes" id="UP000004263"/>
    </source>
</evidence>
<comment type="caution">
    <text evidence="3">The sequence shown here is derived from an EMBL/GenBank/DDBJ whole genome shotgun (WGS) entry which is preliminary data.</text>
</comment>
<reference evidence="3 4" key="1">
    <citation type="submission" date="2006-03" db="EMBL/GenBank/DDBJ databases">
        <authorList>
            <person name="Pinhassi J."/>
            <person name="Pedros-Alio C."/>
            <person name="Ferriera S."/>
            <person name="Johnson J."/>
            <person name="Kravitz S."/>
            <person name="Halpern A."/>
            <person name="Remington K."/>
            <person name="Beeson K."/>
            <person name="Tran B."/>
            <person name="Rogers Y.-H."/>
            <person name="Friedman R."/>
            <person name="Venter J.C."/>
        </authorList>
    </citation>
    <scope>NUCLEOTIDE SEQUENCE [LARGE SCALE GENOMIC DNA]</scope>
    <source>
        <strain evidence="3 4">RED65</strain>
    </source>
</reference>
<dbReference type="PROSITE" id="PS51782">
    <property type="entry name" value="LYSM"/>
    <property type="match status" value="1"/>
</dbReference>
<sequence length="354" mass="38772">MLKPFFRPLSLLMLLLALAGVAHAVQLKNGHPEEYVVQEGDTLWGISNKFLDDPWLWPEIWQVNEQIENPHLIYPGDVIGLVYLGQGANGEVQDIKVTVKERSPAAREVVRLSPTTRVTELASAIPPIPMTAISSFMTNSRIVTSKQLEEAPYVVAGDDNRIIAGGGGKVYARGFEGEEPEVGYGIYRKGQVFVDPDTSEVLGREAREIGAGSVQSFNGDVATVDLASTREEVMIGDRLLSTDDRQVVANFIPSSPPDGIFGRMIAVLGGVTQIGQYNVVVVNQGDRDGLKEGNVLAVYKEGEQIVDRVTRQKVQLPSERAGLMMLFRVFDKVSYGLILRAKRPLEIGDSVRTP</sequence>